<accession>A0ACB8GXM9</accession>
<protein>
    <submittedName>
        <fullName evidence="1">Uncharacterized protein</fullName>
    </submittedName>
</protein>
<dbReference type="Proteomes" id="UP000664032">
    <property type="component" value="Unassembled WGS sequence"/>
</dbReference>
<evidence type="ECO:0000313" key="1">
    <source>
        <dbReference type="EMBL" id="KAH9480366.1"/>
    </source>
</evidence>
<evidence type="ECO:0000313" key="2">
    <source>
        <dbReference type="Proteomes" id="UP000664032"/>
    </source>
</evidence>
<dbReference type="EMBL" id="JAFIQS020000006">
    <property type="protein sequence ID" value="KAH9480366.1"/>
    <property type="molecule type" value="Genomic_DNA"/>
</dbReference>
<name>A0ACB8GXM9_PSICU</name>
<keyword evidence="2" id="KW-1185">Reference proteome</keyword>
<comment type="caution">
    <text evidence="1">The sequence shown here is derived from an EMBL/GenBank/DDBJ whole genome shotgun (WGS) entry which is preliminary data.</text>
</comment>
<organism evidence="1 2">
    <name type="scientific">Psilocybe cubensis</name>
    <name type="common">Psychedelic mushroom</name>
    <name type="synonym">Stropharia cubensis</name>
    <dbReference type="NCBI Taxonomy" id="181762"/>
    <lineage>
        <taxon>Eukaryota</taxon>
        <taxon>Fungi</taxon>
        <taxon>Dikarya</taxon>
        <taxon>Basidiomycota</taxon>
        <taxon>Agaricomycotina</taxon>
        <taxon>Agaricomycetes</taxon>
        <taxon>Agaricomycetidae</taxon>
        <taxon>Agaricales</taxon>
        <taxon>Agaricineae</taxon>
        <taxon>Strophariaceae</taxon>
        <taxon>Psilocybe</taxon>
    </lineage>
</organism>
<sequence length="590" mass="64287">MQEGCQQSRASCDCVFFETAKTDGTDLLLHPLQQLALFPNFLFQVAQLNTCKNGLTWSKASIISDSYVDCFWADTRYNPHRPEALNNTRISSSSAAFLHLKAFMPPELKMERASAARSRPIVRASPEQTAILKALYLVVRSPTQEQLAALSEQTGLTIKWVSQWFARQRTKDRKNNPETSTRKGSTRLGATGRGSMDVMRSPEDILQVKLEDGDPIGALASSPGATSVSEYATTLSASSSSIVLDLTQPGPTIESSQNRRRTGPRNTSSSTTRSLRSRRKGPAIIESPRVKKELIELSLSAAADSPSQSDNQSAANMGAYPGGNHGQTQTAATSSGSRSTASASYLDILPMLGPPKRSPMATGVNHGGPTRRRSSVSGAKKSHNIYAPSHAEASPLGGDFHDTVTHDSPAQPRAPKNQRAAFYQQGPVLRTQFYNNGPSNYMSSPLDENAPSVAQSMACPAAVYDYFSVDPSSPLPSGSIAQMPQASLAPAFDWENHIPFQPVEQVKIYCGQDTNYMQSNYYNAEPHPLDPLHAPVKYLTHILDEFRDEQGMYVVNEELKARLVGEDVVARDPFQAAMGLSFLSRIGVEW</sequence>
<reference evidence="1" key="1">
    <citation type="submission" date="2021-10" db="EMBL/GenBank/DDBJ databases">
        <title>Psilocybe cubensis genome.</title>
        <authorList>
            <person name="Mckernan K.J."/>
            <person name="Crawford S."/>
            <person name="Trippe A."/>
            <person name="Kane L.T."/>
            <person name="Mclaughlin S."/>
        </authorList>
    </citation>
    <scope>NUCLEOTIDE SEQUENCE</scope>
    <source>
        <strain evidence="1">MGC-MH-2018</strain>
    </source>
</reference>
<gene>
    <name evidence="1" type="ORF">JR316_0006964</name>
</gene>
<proteinExistence type="predicted"/>